<evidence type="ECO:0000256" key="2">
    <source>
        <dbReference type="SAM" id="MobiDB-lite"/>
    </source>
</evidence>
<dbReference type="InterPro" id="IPR013087">
    <property type="entry name" value="Znf_C2H2_type"/>
</dbReference>
<dbReference type="SUPFAM" id="SSF57667">
    <property type="entry name" value="beta-beta-alpha zinc fingers"/>
    <property type="match status" value="1"/>
</dbReference>
<keyword evidence="1" id="KW-0479">Metal-binding</keyword>
<evidence type="ECO:0000256" key="1">
    <source>
        <dbReference type="PROSITE-ProRule" id="PRU00042"/>
    </source>
</evidence>
<dbReference type="PROSITE" id="PS50157">
    <property type="entry name" value="ZINC_FINGER_C2H2_2"/>
    <property type="match status" value="2"/>
</dbReference>
<dbReference type="Proteomes" id="UP000748531">
    <property type="component" value="Unassembled WGS sequence"/>
</dbReference>
<reference evidence="4" key="1">
    <citation type="submission" date="2019-05" db="EMBL/GenBank/DDBJ databases">
        <title>Annotation for the trematode Paragonimus heterotremus.</title>
        <authorList>
            <person name="Choi Y.-J."/>
        </authorList>
    </citation>
    <scope>NUCLEOTIDE SEQUENCE</scope>
    <source>
        <strain evidence="4">LC</strain>
    </source>
</reference>
<evidence type="ECO:0000313" key="5">
    <source>
        <dbReference type="Proteomes" id="UP000748531"/>
    </source>
</evidence>
<dbReference type="OrthoDB" id="6077919at2759"/>
<keyword evidence="5" id="KW-1185">Reference proteome</keyword>
<keyword evidence="1" id="KW-0862">Zinc</keyword>
<evidence type="ECO:0000259" key="3">
    <source>
        <dbReference type="PROSITE" id="PS50157"/>
    </source>
</evidence>
<feature type="compositionally biased region" description="Polar residues" evidence="2">
    <location>
        <begin position="561"/>
        <end position="578"/>
    </location>
</feature>
<dbReference type="GO" id="GO:0008270">
    <property type="term" value="F:zinc ion binding"/>
    <property type="evidence" value="ECO:0007669"/>
    <property type="project" value="UniProtKB-KW"/>
</dbReference>
<protein>
    <submittedName>
        <fullName evidence="4">Zinc finger protein</fullName>
    </submittedName>
</protein>
<gene>
    <name evidence="4" type="ORF">PHET_01920</name>
</gene>
<feature type="compositionally biased region" description="Basic and acidic residues" evidence="2">
    <location>
        <begin position="582"/>
        <end position="604"/>
    </location>
</feature>
<comment type="caution">
    <text evidence="4">The sequence shown here is derived from an EMBL/GenBank/DDBJ whole genome shotgun (WGS) entry which is preliminary data.</text>
</comment>
<feature type="domain" description="C2H2-type" evidence="3">
    <location>
        <begin position="321"/>
        <end position="351"/>
    </location>
</feature>
<keyword evidence="1" id="KW-0863">Zinc-finger</keyword>
<feature type="domain" description="C2H2-type" evidence="3">
    <location>
        <begin position="288"/>
        <end position="311"/>
    </location>
</feature>
<accession>A0A8J4WU73</accession>
<feature type="region of interest" description="Disordered" evidence="2">
    <location>
        <begin position="553"/>
        <end position="604"/>
    </location>
</feature>
<dbReference type="EMBL" id="LUCH01000671">
    <property type="protein sequence ID" value="KAF5404575.1"/>
    <property type="molecule type" value="Genomic_DNA"/>
</dbReference>
<sequence length="604" mass="67087">MTMLCNEELSPFDENENCGITDIIKFKKLVKSASKSAATLSLNDLPAAFQLSFSLIESISDLMLEAVSFLKADSSFHSMRSTVERIEKNGDAEVILKGSSCEDPQPQKRTLLVDKTAAEQVVHPLRTVYGTKNLTPIHDSEAKQNTSISPKRLFNELSPEYLGESKRKAGTDNGSDSFNDFSIHSKVEEEQGDIVGEFEEDIMLGKNSHLESESETPMQHVRGKAPKLIDSPILSQTPDGCISNSCRGEWHVNSRTTTDLRRWRLTSTDRLNSLIDECERQINGRKLYVCKFCGKVYEIKSSMRYHMKIIHLQMHLRTTEMQCRICGKQFTCVSAVNRHQAKCVLSTYPEPSAHRLKNGTFPLSSASGLTHVSRTTADTLLNKDVTDADCTFRFSQKTMNDPSSLNNSLSNSAFHQSANDLPPSSSMLCQSSSDVYRGISPYTLPHCSIGLMEPLQVGRVPERCFSPNRSIRANDIHNDLEFHNSCINSTPVGWPSFPPLSNGIAEMTPIQLEMCMKAVVQGIHSNINSMTINQQSSLNGVFSGNKSDFPVELRPNDAHRSSFSSACTPSETSENDSTIPIGERDVAMDLSSRSRSDSVRIESF</sequence>
<organism evidence="4 5">
    <name type="scientific">Paragonimus heterotremus</name>
    <dbReference type="NCBI Taxonomy" id="100268"/>
    <lineage>
        <taxon>Eukaryota</taxon>
        <taxon>Metazoa</taxon>
        <taxon>Spiralia</taxon>
        <taxon>Lophotrochozoa</taxon>
        <taxon>Platyhelminthes</taxon>
        <taxon>Trematoda</taxon>
        <taxon>Digenea</taxon>
        <taxon>Plagiorchiida</taxon>
        <taxon>Troglotremata</taxon>
        <taxon>Troglotrematidae</taxon>
        <taxon>Paragonimus</taxon>
    </lineage>
</organism>
<dbReference type="PROSITE" id="PS00028">
    <property type="entry name" value="ZINC_FINGER_C2H2_1"/>
    <property type="match status" value="1"/>
</dbReference>
<dbReference type="SMART" id="SM00355">
    <property type="entry name" value="ZnF_C2H2"/>
    <property type="match status" value="2"/>
</dbReference>
<dbReference type="AlphaFoldDB" id="A0A8J4WU73"/>
<evidence type="ECO:0000313" key="4">
    <source>
        <dbReference type="EMBL" id="KAF5404575.1"/>
    </source>
</evidence>
<dbReference type="InterPro" id="IPR036236">
    <property type="entry name" value="Znf_C2H2_sf"/>
</dbReference>
<proteinExistence type="predicted"/>
<name>A0A8J4WU73_9TREM</name>
<dbReference type="Gene3D" id="3.30.160.60">
    <property type="entry name" value="Classic Zinc Finger"/>
    <property type="match status" value="1"/>
</dbReference>